<dbReference type="SUPFAM" id="SSF52922">
    <property type="entry name" value="TK C-terminal domain-like"/>
    <property type="match status" value="1"/>
</dbReference>
<feature type="domain" description="Pyruvate flavodoxin/ferredoxin oxidoreductase pyrimidine binding" evidence="3">
    <location>
        <begin position="13"/>
        <end position="222"/>
    </location>
</feature>
<dbReference type="PANTHER" id="PTHR32154:SF0">
    <property type="entry name" value="PYRUVATE-FLAVODOXIN OXIDOREDUCTASE-RELATED"/>
    <property type="match status" value="1"/>
</dbReference>
<dbReference type="CDD" id="cd07034">
    <property type="entry name" value="TPP_PYR_PFOR_IOR-alpha_like"/>
    <property type="match status" value="1"/>
</dbReference>
<evidence type="ECO:0000259" key="3">
    <source>
        <dbReference type="Pfam" id="PF01855"/>
    </source>
</evidence>
<comment type="similarity">
    <text evidence="1">Belongs to the pyruvate:ferredoxin/flavodoxin oxidoreductase family.</text>
</comment>
<dbReference type="Gene3D" id="3.40.50.970">
    <property type="match status" value="1"/>
</dbReference>
<reference evidence="5 6" key="1">
    <citation type="submission" date="2019-11" db="EMBL/GenBank/DDBJ databases">
        <title>Acidiferrimicrobium australis gen. nov., sp. nov., an acidophilic and obligately heterotrophic, member of the Actinobacteria that catalyses dissimilatory oxido- reduction of iron isolated from metal-rich acidic water in Chile.</title>
        <authorList>
            <person name="Gonzalez D."/>
            <person name="Huber K."/>
            <person name="Hedrich S."/>
            <person name="Rojas-Villalobos C."/>
            <person name="Quatrini R."/>
            <person name="Dinamarca M.A."/>
            <person name="Schwarz A."/>
            <person name="Canales C."/>
            <person name="Nancucheo I."/>
        </authorList>
    </citation>
    <scope>NUCLEOTIDE SEQUENCE [LARGE SCALE GENOMIC DNA]</scope>
    <source>
        <strain evidence="5 6">USS-CCA1</strain>
    </source>
</reference>
<dbReference type="Proteomes" id="UP000437736">
    <property type="component" value="Unassembled WGS sequence"/>
</dbReference>
<accession>A0ABW9QTV6</accession>
<evidence type="ECO:0000256" key="1">
    <source>
        <dbReference type="ARBA" id="ARBA00009032"/>
    </source>
</evidence>
<organism evidence="5 6">
    <name type="scientific">Acidiferrimicrobium australe</name>
    <dbReference type="NCBI Taxonomy" id="2664430"/>
    <lineage>
        <taxon>Bacteria</taxon>
        <taxon>Bacillati</taxon>
        <taxon>Actinomycetota</taxon>
        <taxon>Acidimicrobiia</taxon>
        <taxon>Acidimicrobiales</taxon>
        <taxon>Acidimicrobiaceae</taxon>
        <taxon>Acidiferrimicrobium</taxon>
    </lineage>
</organism>
<keyword evidence="5" id="KW-0670">Pyruvate</keyword>
<dbReference type="Gene3D" id="3.40.50.920">
    <property type="match status" value="1"/>
</dbReference>
<evidence type="ECO:0000313" key="6">
    <source>
        <dbReference type="Proteomes" id="UP000437736"/>
    </source>
</evidence>
<dbReference type="Pfam" id="PF17147">
    <property type="entry name" value="PFOR_II"/>
    <property type="match status" value="1"/>
</dbReference>
<feature type="domain" description="Pyruvate:ferredoxin oxidoreductase core" evidence="4">
    <location>
        <begin position="260"/>
        <end position="356"/>
    </location>
</feature>
<dbReference type="EMBL" id="WJHE01000436">
    <property type="protein sequence ID" value="MST32931.1"/>
    <property type="molecule type" value="Genomic_DNA"/>
</dbReference>
<keyword evidence="6" id="KW-1185">Reference proteome</keyword>
<dbReference type="InterPro" id="IPR002880">
    <property type="entry name" value="Pyrv_Fd/Flavodoxin_OxRdtase_N"/>
</dbReference>
<dbReference type="InterPro" id="IPR009014">
    <property type="entry name" value="Transketo_C/PFOR_II"/>
</dbReference>
<evidence type="ECO:0000256" key="2">
    <source>
        <dbReference type="ARBA" id="ARBA00023002"/>
    </source>
</evidence>
<keyword evidence="2" id="KW-0560">Oxidoreductase</keyword>
<name>A0ABW9QTV6_9ACTN</name>
<comment type="caution">
    <text evidence="5">The sequence shown here is derived from an EMBL/GenBank/DDBJ whole genome shotgun (WGS) entry which is preliminary data.</text>
</comment>
<proteinExistence type="inferred from homology"/>
<dbReference type="InterPro" id="IPR029061">
    <property type="entry name" value="THDP-binding"/>
</dbReference>
<evidence type="ECO:0000259" key="4">
    <source>
        <dbReference type="Pfam" id="PF17147"/>
    </source>
</evidence>
<dbReference type="Pfam" id="PF01855">
    <property type="entry name" value="POR_N"/>
    <property type="match status" value="1"/>
</dbReference>
<dbReference type="InterPro" id="IPR033412">
    <property type="entry name" value="PFOR_II"/>
</dbReference>
<dbReference type="InterPro" id="IPR050722">
    <property type="entry name" value="Pyruvate:ferred/Flavod_OxRd"/>
</dbReference>
<dbReference type="SUPFAM" id="SSF52518">
    <property type="entry name" value="Thiamin diphosphate-binding fold (THDP-binding)"/>
    <property type="match status" value="1"/>
</dbReference>
<gene>
    <name evidence="5" type="primary">porA</name>
    <name evidence="5" type="ORF">GHK86_09405</name>
</gene>
<protein>
    <submittedName>
        <fullName evidence="5">Pyruvate ferredoxin oxidoreductase</fullName>
    </submittedName>
</protein>
<dbReference type="PANTHER" id="PTHR32154">
    <property type="entry name" value="PYRUVATE-FLAVODOXIN OXIDOREDUCTASE-RELATED"/>
    <property type="match status" value="1"/>
</dbReference>
<sequence>MREQLEGSRAVAEAVIRCRPGVVCAYPITPQTHIVEALGVAVRTGALAPCTFLNAESELAALSALIGASVAGSRAYTATASQGLLYMAEAVYNAAGLELPLVMTVANRAIGAPINIWNDHSDAMALRDAGWVQLYAADTQEAVDLHLLAFRLAEAVSLPVMVCMDGFVLTHAVEEVDIPARGAVDRFLPPRPLNGRQVLDPDHPATIGTMVGPDAYTEVRFLAHRRLLRVLDVLPHLAADLAAATGRRVGLVRPYRLEGAETVVVAQGSVLGTLAEAVDALRDEGVAIGSLGVTAFRPFPDDEVAAVLAPARRVVVVDRALAPSRGGFLAAEVARSAPPAVPVIDVVAGLGGRPITRGELRRCLLDAVDGSLPPLHLLGLHPEALADELTGMGATGGARP</sequence>
<evidence type="ECO:0000313" key="5">
    <source>
        <dbReference type="EMBL" id="MST32931.1"/>
    </source>
</evidence>